<sequence length="897" mass="101771">MNKEALKSIYAYNMLFNNSSGNISADSDVKMNTHLISDFDLQNFNPKRFEYYTTLLKMFDNDPDTLTNVLNKYYSVKSLKLKERKLIRIINDYVNKINKTRSSSGSGSSVGGSGSGSENGYIEGGYGDDSSLINKIEELEREYIASLTSQQSSPTATSISTTSMTPNVSSIRPRTQSPAQEPNEKFLKAIASFKAAIERFKTKHSLEDDINDFEESIKTFETIINSQSGGVSKEILEKFIENKNKEITPRIAKKILGLAQDIIADARKKVKLARVVFENLNGKKDDSAIGNLQTTLFSINGLDKLTVEPIKTKIAELSNNTTEIASEADIISAKASVLEAYAKEYVAFAKYQAELTKAELTKARIIALNVRKGKKEKYDETVIKKVSGAKINEYTIEIINTHKEAEKLYEAFKDTRTAVTQVAEQIEEDNITNTLITIRNLKNLPEIILADQVKEEAEKEENTRENSFNNINLNSVSIKEIKRAFDNAEEEVVKAKNAKENVSTFVNKLKDITNSIKGLNKAPPKNNPAGLELTEKMNKDAKKLIEDAKRLLQQSETQKEFALDCATKAETQKQVALDCALKVEEEVNKEHTIIQQSISLVSPTGRRGASNRKPFEIGTDTDFNSPLTVNWLRGGASPEDKYNDDTLKAQYLEKQRYRSISPRIKGEFRDVLDANKGNVVRIKTDNKIDQLSNDIDIYNALSVEDREDNTASIIKKIKDFENDPQNPLDELEITLDDRIVFIIATFFIRYITLLMVQWCIDINIITSFYEGFIYYAIIYIILFWFVVLFINIDNSYDVKYMNFNGIINSIRSLFYYFYMGTNGISRLLIHTSLIILLIVIPIILNIKKKPEFRDEANDEPVANVKILTYDERKQLSKTLTLFTMFIWLFTSIIATKF</sequence>
<keyword evidence="3" id="KW-0472">Membrane</keyword>
<evidence type="ECO:0000256" key="2">
    <source>
        <dbReference type="SAM" id="MobiDB-lite"/>
    </source>
</evidence>
<keyword evidence="3" id="KW-0812">Transmembrane</keyword>
<feature type="coiled-coil region" evidence="1">
    <location>
        <begin position="450"/>
        <end position="501"/>
    </location>
</feature>
<protein>
    <submittedName>
        <fullName evidence="4">Uncharacterized protein</fullName>
    </submittedName>
</protein>
<feature type="region of interest" description="Disordered" evidence="2">
    <location>
        <begin position="146"/>
        <end position="183"/>
    </location>
</feature>
<keyword evidence="3" id="KW-1133">Transmembrane helix</keyword>
<feature type="compositionally biased region" description="Gly residues" evidence="2">
    <location>
        <begin position="108"/>
        <end position="121"/>
    </location>
</feature>
<dbReference type="EMBL" id="MN740525">
    <property type="protein sequence ID" value="QHU31256.1"/>
    <property type="molecule type" value="Genomic_DNA"/>
</dbReference>
<feature type="compositionally biased region" description="Polar residues" evidence="2">
    <location>
        <begin position="167"/>
        <end position="180"/>
    </location>
</feature>
<name>A0A6C0LK00_9ZZZZ</name>
<evidence type="ECO:0000256" key="3">
    <source>
        <dbReference type="SAM" id="Phobius"/>
    </source>
</evidence>
<feature type="transmembrane region" description="Helical" evidence="3">
    <location>
        <begin position="875"/>
        <end position="894"/>
    </location>
</feature>
<feature type="transmembrane region" description="Helical" evidence="3">
    <location>
        <begin position="739"/>
        <end position="760"/>
    </location>
</feature>
<feature type="region of interest" description="Disordered" evidence="2">
    <location>
        <begin position="100"/>
        <end position="121"/>
    </location>
</feature>
<proteinExistence type="predicted"/>
<keyword evidence="1" id="KW-0175">Coiled coil</keyword>
<evidence type="ECO:0000313" key="4">
    <source>
        <dbReference type="EMBL" id="QHU31256.1"/>
    </source>
</evidence>
<feature type="compositionally biased region" description="Low complexity" evidence="2">
    <location>
        <begin position="146"/>
        <end position="166"/>
    </location>
</feature>
<dbReference type="AlphaFoldDB" id="A0A6C0LK00"/>
<accession>A0A6C0LK00</accession>
<organism evidence="4">
    <name type="scientific">viral metagenome</name>
    <dbReference type="NCBI Taxonomy" id="1070528"/>
    <lineage>
        <taxon>unclassified sequences</taxon>
        <taxon>metagenomes</taxon>
        <taxon>organismal metagenomes</taxon>
    </lineage>
</organism>
<feature type="transmembrane region" description="Helical" evidence="3">
    <location>
        <begin position="827"/>
        <end position="846"/>
    </location>
</feature>
<evidence type="ECO:0000256" key="1">
    <source>
        <dbReference type="SAM" id="Coils"/>
    </source>
</evidence>
<reference evidence="4" key="1">
    <citation type="journal article" date="2020" name="Nature">
        <title>Giant virus diversity and host interactions through global metagenomics.</title>
        <authorList>
            <person name="Schulz F."/>
            <person name="Roux S."/>
            <person name="Paez-Espino D."/>
            <person name="Jungbluth S."/>
            <person name="Walsh D.A."/>
            <person name="Denef V.J."/>
            <person name="McMahon K.D."/>
            <person name="Konstantinidis K.T."/>
            <person name="Eloe-Fadrosh E.A."/>
            <person name="Kyrpides N.C."/>
            <person name="Woyke T."/>
        </authorList>
    </citation>
    <scope>NUCLEOTIDE SEQUENCE</scope>
    <source>
        <strain evidence="4">GVMAG-M-3300027963-21</strain>
    </source>
</reference>
<feature type="coiled-coil region" evidence="1">
    <location>
        <begin position="531"/>
        <end position="558"/>
    </location>
</feature>
<feature type="transmembrane region" description="Helical" evidence="3">
    <location>
        <begin position="772"/>
        <end position="792"/>
    </location>
</feature>